<keyword evidence="1" id="KW-0328">Glycosyltransferase</keyword>
<comment type="caution">
    <text evidence="3">The sequence shown here is derived from an EMBL/GenBank/DDBJ whole genome shotgun (WGS) entry which is preliminary data.</text>
</comment>
<keyword evidence="2 3" id="KW-0808">Transferase</keyword>
<evidence type="ECO:0000256" key="1">
    <source>
        <dbReference type="ARBA" id="ARBA00022676"/>
    </source>
</evidence>
<dbReference type="Pfam" id="PF01075">
    <property type="entry name" value="Glyco_transf_9"/>
    <property type="match status" value="1"/>
</dbReference>
<dbReference type="Proteomes" id="UP000559626">
    <property type="component" value="Unassembled WGS sequence"/>
</dbReference>
<proteinExistence type="predicted"/>
<dbReference type="InterPro" id="IPR002201">
    <property type="entry name" value="Glyco_trans_9"/>
</dbReference>
<sequence>MLLARFRLYRRQRRELPRRAALDRTDAAALAAQAPPEAAQVLVLRTDSIGDYLLFRPWLRQLAAEVHSRGQRLTLLANALWAPLAQAWDADCIDELLAVNTSRFGRDLAYRAEVLSRVGALGIGQVINPLHVREPALENFIRFLRAPLRIASTDANLSGPWFETLNAGYSHLLPRAPETRFEYVRNGEFFAGWRQLLAGPASGGPGAPTWPALLPPQATDEHLAQAMRPYAPLGLPASAMAAGAAEAAAGPYLVLFAGASARQKQWPPTAFAQLARQLHQHYGAAYRLVLAGSPADEPLGRRIRQKAGPAVPLDDRCGRTDLPGLAALLAGASLVASNDTAAAHFAVQAGTPTLVLLMGENYGKFFPYPPALLRAPCSCLFPPSQEARFAQGDFRPPVRDPAIQTITVSRALAAAQALLPAARG</sequence>
<dbReference type="GO" id="GO:0008713">
    <property type="term" value="F:ADP-heptose-lipopolysaccharide heptosyltransferase activity"/>
    <property type="evidence" value="ECO:0007669"/>
    <property type="project" value="TreeGrafter"/>
</dbReference>
<reference evidence="3 4" key="1">
    <citation type="submission" date="2020-04" db="EMBL/GenBank/DDBJ databases">
        <title>Hymenobacter polaris sp. nov., isolated from Arctic soil.</title>
        <authorList>
            <person name="Dahal R.H."/>
        </authorList>
    </citation>
    <scope>NUCLEOTIDE SEQUENCE [LARGE SCALE GENOMIC DNA]</scope>
    <source>
        <strain evidence="3 4">RP-2-7</strain>
    </source>
</reference>
<protein>
    <submittedName>
        <fullName evidence="3">Glycosyltransferase family 9 protein</fullName>
    </submittedName>
</protein>
<name>A0A7Y0AD06_9BACT</name>
<dbReference type="RefSeq" id="WP_169530305.1">
    <property type="nucleotide sequence ID" value="NZ_JABBGH010000001.1"/>
</dbReference>
<gene>
    <name evidence="3" type="ORF">HHL22_07490</name>
</gene>
<dbReference type="Gene3D" id="3.40.50.2000">
    <property type="entry name" value="Glycogen Phosphorylase B"/>
    <property type="match status" value="2"/>
</dbReference>
<evidence type="ECO:0000313" key="3">
    <source>
        <dbReference type="EMBL" id="NML65046.1"/>
    </source>
</evidence>
<dbReference type="PANTHER" id="PTHR30160:SF1">
    <property type="entry name" value="LIPOPOLYSACCHARIDE 1,2-N-ACETYLGLUCOSAMINETRANSFERASE-RELATED"/>
    <property type="match status" value="1"/>
</dbReference>
<accession>A0A7Y0AD06</accession>
<dbReference type="SUPFAM" id="SSF53756">
    <property type="entry name" value="UDP-Glycosyltransferase/glycogen phosphorylase"/>
    <property type="match status" value="1"/>
</dbReference>
<keyword evidence="4" id="KW-1185">Reference proteome</keyword>
<dbReference type="InterPro" id="IPR051199">
    <property type="entry name" value="LPS_LOS_Heptosyltrfase"/>
</dbReference>
<dbReference type="GO" id="GO:0005829">
    <property type="term" value="C:cytosol"/>
    <property type="evidence" value="ECO:0007669"/>
    <property type="project" value="TreeGrafter"/>
</dbReference>
<dbReference type="AlphaFoldDB" id="A0A7Y0AD06"/>
<dbReference type="EMBL" id="JABBGH010000001">
    <property type="protein sequence ID" value="NML65046.1"/>
    <property type="molecule type" value="Genomic_DNA"/>
</dbReference>
<evidence type="ECO:0000256" key="2">
    <source>
        <dbReference type="ARBA" id="ARBA00022679"/>
    </source>
</evidence>
<dbReference type="PANTHER" id="PTHR30160">
    <property type="entry name" value="TETRAACYLDISACCHARIDE 4'-KINASE-RELATED"/>
    <property type="match status" value="1"/>
</dbReference>
<dbReference type="GO" id="GO:0009244">
    <property type="term" value="P:lipopolysaccharide core region biosynthetic process"/>
    <property type="evidence" value="ECO:0007669"/>
    <property type="project" value="TreeGrafter"/>
</dbReference>
<organism evidence="3 4">
    <name type="scientific">Hymenobacter polaris</name>
    <dbReference type="NCBI Taxonomy" id="2682546"/>
    <lineage>
        <taxon>Bacteria</taxon>
        <taxon>Pseudomonadati</taxon>
        <taxon>Bacteroidota</taxon>
        <taxon>Cytophagia</taxon>
        <taxon>Cytophagales</taxon>
        <taxon>Hymenobacteraceae</taxon>
        <taxon>Hymenobacter</taxon>
    </lineage>
</organism>
<evidence type="ECO:0000313" key="4">
    <source>
        <dbReference type="Proteomes" id="UP000559626"/>
    </source>
</evidence>